<dbReference type="AlphaFoldDB" id="A0A835Z0G5"/>
<sequence>MNPKWRLGALLALCVAVLVSWRGSGQLTVLSWLASITDRLLGIGGMSTYDPQQIAERKQRVEAILSGVRGKPMHRVEDMTFPGSDGFAVPVRIYHPNATAASLGEPLPAIIYLHGGGWVFGSVDAFDSVARALAAAANSIVLSVGYRQPPAHPFPRALEDAAAALRWARRGGARALGADAARVALVGDSAGGNLAAAAALAAAGGRVAEGFRQLSGRRRALCAVVLGSPVLSRAHARRAAGSYARYGGGAHLLSRATMELYWDLYLGAVGGEGGGKGGGGCVAAAPLRRGRPLYAQIRRPPPPALIWILGVLASRCHVAIHHSRHFTTHSVFVMDTAGEDWRASPLRAPAWRLRALPPTLVVYAKQEVVADEVEAFSARVAAAGGGGTDGGSSNDGGGSSGSGGGGGAQGPVTLRRYDATLHGFFAREGMSNGLDSLADTARFIRQHC</sequence>
<evidence type="ECO:0000256" key="4">
    <source>
        <dbReference type="SAM" id="SignalP"/>
    </source>
</evidence>
<organism evidence="6 7">
    <name type="scientific">Tribonema minus</name>
    <dbReference type="NCBI Taxonomy" id="303371"/>
    <lineage>
        <taxon>Eukaryota</taxon>
        <taxon>Sar</taxon>
        <taxon>Stramenopiles</taxon>
        <taxon>Ochrophyta</taxon>
        <taxon>PX clade</taxon>
        <taxon>Xanthophyceae</taxon>
        <taxon>Tribonematales</taxon>
        <taxon>Tribonemataceae</taxon>
        <taxon>Tribonema</taxon>
    </lineage>
</organism>
<dbReference type="InterPro" id="IPR013094">
    <property type="entry name" value="AB_hydrolase_3"/>
</dbReference>
<dbReference type="OrthoDB" id="408631at2759"/>
<accession>A0A835Z0G5</accession>
<gene>
    <name evidence="6" type="ORF">JKP88DRAFT_312899</name>
</gene>
<dbReference type="Pfam" id="PF07859">
    <property type="entry name" value="Abhydrolase_3"/>
    <property type="match status" value="1"/>
</dbReference>
<dbReference type="GO" id="GO:0016787">
    <property type="term" value="F:hydrolase activity"/>
    <property type="evidence" value="ECO:0007669"/>
    <property type="project" value="UniProtKB-KW"/>
</dbReference>
<keyword evidence="4" id="KW-0732">Signal</keyword>
<evidence type="ECO:0000256" key="1">
    <source>
        <dbReference type="ARBA" id="ARBA00010515"/>
    </source>
</evidence>
<feature type="compositionally biased region" description="Gly residues" evidence="3">
    <location>
        <begin position="384"/>
        <end position="409"/>
    </location>
</feature>
<dbReference type="InterPro" id="IPR050300">
    <property type="entry name" value="GDXG_lipolytic_enzyme"/>
</dbReference>
<reference evidence="6" key="1">
    <citation type="submission" date="2021-02" db="EMBL/GenBank/DDBJ databases">
        <title>First Annotated Genome of the Yellow-green Alga Tribonema minus.</title>
        <authorList>
            <person name="Mahan K.M."/>
        </authorList>
    </citation>
    <scope>NUCLEOTIDE SEQUENCE</scope>
    <source>
        <strain evidence="6">UTEX B ZZ1240</strain>
    </source>
</reference>
<keyword evidence="2 6" id="KW-0378">Hydrolase</keyword>
<comment type="caution">
    <text evidence="6">The sequence shown here is derived from an EMBL/GenBank/DDBJ whole genome shotgun (WGS) entry which is preliminary data.</text>
</comment>
<dbReference type="InterPro" id="IPR029058">
    <property type="entry name" value="AB_hydrolase_fold"/>
</dbReference>
<dbReference type="Proteomes" id="UP000664859">
    <property type="component" value="Unassembled WGS sequence"/>
</dbReference>
<feature type="domain" description="Alpha/beta hydrolase fold-3" evidence="5">
    <location>
        <begin position="110"/>
        <end position="267"/>
    </location>
</feature>
<dbReference type="EMBL" id="JAFCMP010000137">
    <property type="protein sequence ID" value="KAG5185222.1"/>
    <property type="molecule type" value="Genomic_DNA"/>
</dbReference>
<evidence type="ECO:0000256" key="3">
    <source>
        <dbReference type="SAM" id="MobiDB-lite"/>
    </source>
</evidence>
<evidence type="ECO:0000313" key="6">
    <source>
        <dbReference type="EMBL" id="KAG5185222.1"/>
    </source>
</evidence>
<protein>
    <submittedName>
        <fullName evidence="6">Alpha/Beta hydrolase protein</fullName>
    </submittedName>
</protein>
<comment type="similarity">
    <text evidence="1">Belongs to the 'GDXG' lipolytic enzyme family.</text>
</comment>
<dbReference type="InterPro" id="IPR002168">
    <property type="entry name" value="Lipase_GDXG_HIS_AS"/>
</dbReference>
<name>A0A835Z0G5_9STRA</name>
<evidence type="ECO:0000259" key="5">
    <source>
        <dbReference type="Pfam" id="PF07859"/>
    </source>
</evidence>
<feature type="region of interest" description="Disordered" evidence="3">
    <location>
        <begin position="384"/>
        <end position="411"/>
    </location>
</feature>
<proteinExistence type="inferred from homology"/>
<dbReference type="Gene3D" id="3.40.50.1820">
    <property type="entry name" value="alpha/beta hydrolase"/>
    <property type="match status" value="1"/>
</dbReference>
<keyword evidence="7" id="KW-1185">Reference proteome</keyword>
<feature type="signal peptide" evidence="4">
    <location>
        <begin position="1"/>
        <end position="25"/>
    </location>
</feature>
<dbReference type="SUPFAM" id="SSF53474">
    <property type="entry name" value="alpha/beta-Hydrolases"/>
    <property type="match status" value="1"/>
</dbReference>
<dbReference type="PANTHER" id="PTHR48081">
    <property type="entry name" value="AB HYDROLASE SUPERFAMILY PROTEIN C4A8.06C"/>
    <property type="match status" value="1"/>
</dbReference>
<evidence type="ECO:0000313" key="7">
    <source>
        <dbReference type="Proteomes" id="UP000664859"/>
    </source>
</evidence>
<dbReference type="PROSITE" id="PS01173">
    <property type="entry name" value="LIPASE_GDXG_HIS"/>
    <property type="match status" value="1"/>
</dbReference>
<evidence type="ECO:0000256" key="2">
    <source>
        <dbReference type="ARBA" id="ARBA00022801"/>
    </source>
</evidence>
<feature type="chain" id="PRO_5032496889" evidence="4">
    <location>
        <begin position="26"/>
        <end position="448"/>
    </location>
</feature>